<name>A0A8X6RZQ4_TRICX</name>
<gene>
    <name evidence="1" type="ORF">TNCV_981261</name>
</gene>
<sequence>MISHLGIRVTGKEKIAQREREREREFDDVPEDITEDEYDKLFMLSNHENCKEAMTKQNESSFSVDQQRVSL</sequence>
<reference evidence="1" key="1">
    <citation type="submission" date="2020-08" db="EMBL/GenBank/DDBJ databases">
        <title>Multicomponent nature underlies the extraordinary mechanical properties of spider dragline silk.</title>
        <authorList>
            <person name="Kono N."/>
            <person name="Nakamura H."/>
            <person name="Mori M."/>
            <person name="Yoshida Y."/>
            <person name="Ohtoshi R."/>
            <person name="Malay A.D."/>
            <person name="Moran D.A.P."/>
            <person name="Tomita M."/>
            <person name="Numata K."/>
            <person name="Arakawa K."/>
        </authorList>
    </citation>
    <scope>NUCLEOTIDE SEQUENCE</scope>
</reference>
<comment type="caution">
    <text evidence="1">The sequence shown here is derived from an EMBL/GenBank/DDBJ whole genome shotgun (WGS) entry which is preliminary data.</text>
</comment>
<proteinExistence type="predicted"/>
<evidence type="ECO:0000313" key="1">
    <source>
        <dbReference type="EMBL" id="GFY03121.1"/>
    </source>
</evidence>
<dbReference type="AlphaFoldDB" id="A0A8X6RZQ4"/>
<dbReference type="Proteomes" id="UP000887159">
    <property type="component" value="Unassembled WGS sequence"/>
</dbReference>
<organism evidence="1 2">
    <name type="scientific">Trichonephila clavipes</name>
    <name type="common">Golden silk orbweaver</name>
    <name type="synonym">Nephila clavipes</name>
    <dbReference type="NCBI Taxonomy" id="2585209"/>
    <lineage>
        <taxon>Eukaryota</taxon>
        <taxon>Metazoa</taxon>
        <taxon>Ecdysozoa</taxon>
        <taxon>Arthropoda</taxon>
        <taxon>Chelicerata</taxon>
        <taxon>Arachnida</taxon>
        <taxon>Araneae</taxon>
        <taxon>Araneomorphae</taxon>
        <taxon>Entelegynae</taxon>
        <taxon>Araneoidea</taxon>
        <taxon>Nephilidae</taxon>
        <taxon>Trichonephila</taxon>
    </lineage>
</organism>
<evidence type="ECO:0000313" key="2">
    <source>
        <dbReference type="Proteomes" id="UP000887159"/>
    </source>
</evidence>
<keyword evidence="2" id="KW-1185">Reference proteome</keyword>
<dbReference type="EMBL" id="BMAU01021234">
    <property type="protein sequence ID" value="GFY03121.1"/>
    <property type="molecule type" value="Genomic_DNA"/>
</dbReference>
<accession>A0A8X6RZQ4</accession>
<protein>
    <submittedName>
        <fullName evidence="1">Uncharacterized protein</fullName>
    </submittedName>
</protein>